<evidence type="ECO:0000313" key="2">
    <source>
        <dbReference type="Proteomes" id="UP000815325"/>
    </source>
</evidence>
<proteinExistence type="predicted"/>
<evidence type="ECO:0000313" key="1">
    <source>
        <dbReference type="EMBL" id="KAF5842908.1"/>
    </source>
</evidence>
<protein>
    <recommendedName>
        <fullName evidence="3">Encoded protein</fullName>
    </recommendedName>
</protein>
<evidence type="ECO:0008006" key="3">
    <source>
        <dbReference type="Google" id="ProtNLM"/>
    </source>
</evidence>
<dbReference type="Proteomes" id="UP000815325">
    <property type="component" value="Unassembled WGS sequence"/>
</dbReference>
<comment type="caution">
    <text evidence="1">The sequence shown here is derived from an EMBL/GenBank/DDBJ whole genome shotgun (WGS) entry which is preliminary data.</text>
</comment>
<keyword evidence="2" id="KW-1185">Reference proteome</keyword>
<name>A0ABQ7H7T5_DUNSA</name>
<dbReference type="EMBL" id="MU069452">
    <property type="protein sequence ID" value="KAF5842908.1"/>
    <property type="molecule type" value="Genomic_DNA"/>
</dbReference>
<sequence>MPPPNIFKNPFQILFDSTDTPSGASTSMPLLPYLILLNTPECSYLILLNTPDTLKNCLPGTVENAFLLP</sequence>
<reference evidence="1" key="1">
    <citation type="submission" date="2017-08" db="EMBL/GenBank/DDBJ databases">
        <authorList>
            <person name="Polle J.E."/>
            <person name="Barry K."/>
            <person name="Cushman J."/>
            <person name="Schmutz J."/>
            <person name="Tran D."/>
            <person name="Hathwaick L.T."/>
            <person name="Yim W.C."/>
            <person name="Jenkins J."/>
            <person name="Mckie-Krisberg Z.M."/>
            <person name="Prochnik S."/>
            <person name="Lindquist E."/>
            <person name="Dockter R.B."/>
            <person name="Adam C."/>
            <person name="Molina H."/>
            <person name="Bunkerborg J."/>
            <person name="Jin E."/>
            <person name="Buchheim M."/>
            <person name="Magnuson J."/>
        </authorList>
    </citation>
    <scope>NUCLEOTIDE SEQUENCE</scope>
    <source>
        <strain evidence="1">CCAP 19/18</strain>
    </source>
</reference>
<accession>A0ABQ7H7T5</accession>
<organism evidence="1 2">
    <name type="scientific">Dunaliella salina</name>
    <name type="common">Green alga</name>
    <name type="synonym">Protococcus salinus</name>
    <dbReference type="NCBI Taxonomy" id="3046"/>
    <lineage>
        <taxon>Eukaryota</taxon>
        <taxon>Viridiplantae</taxon>
        <taxon>Chlorophyta</taxon>
        <taxon>core chlorophytes</taxon>
        <taxon>Chlorophyceae</taxon>
        <taxon>CS clade</taxon>
        <taxon>Chlamydomonadales</taxon>
        <taxon>Dunaliellaceae</taxon>
        <taxon>Dunaliella</taxon>
    </lineage>
</organism>
<gene>
    <name evidence="1" type="ORF">DUNSADRAFT_3935</name>
</gene>